<evidence type="ECO:0000256" key="3">
    <source>
        <dbReference type="ARBA" id="ARBA00022483"/>
    </source>
</evidence>
<reference evidence="6" key="2">
    <citation type="journal article" date="2022" name="Res Sq">
        <title>Comparative Genomics Reveals Insights into the Divergent Evolution of Astigmatic Mites and Household Pest Adaptations.</title>
        <authorList>
            <person name="Xiong Q."/>
            <person name="Wan A.T.-Y."/>
            <person name="Liu X.-Y."/>
            <person name="Fung C.S.-H."/>
            <person name="Xiao X."/>
            <person name="Malainual N."/>
            <person name="Hou J."/>
            <person name="Wang L."/>
            <person name="Wang M."/>
            <person name="Yang K."/>
            <person name="Cui Y."/>
            <person name="Leung E."/>
            <person name="Nong W."/>
            <person name="Shin S.-K."/>
            <person name="Au S."/>
            <person name="Jeong K.Y."/>
            <person name="Chew F.T."/>
            <person name="Hui J."/>
            <person name="Leung T.F."/>
            <person name="Tungtrongchitr A."/>
            <person name="Zhong N."/>
            <person name="Liu Z."/>
            <person name="Tsui S."/>
        </authorList>
    </citation>
    <scope>NUCLEOTIDE SEQUENCE</scope>
    <source>
        <strain evidence="6">Derf</strain>
        <tissue evidence="6">Whole organism</tissue>
    </source>
</reference>
<dbReference type="AlphaFoldDB" id="A0A922HWT5"/>
<dbReference type="Proteomes" id="UP000790347">
    <property type="component" value="Unassembled WGS sequence"/>
</dbReference>
<dbReference type="Pfam" id="PF05835">
    <property type="entry name" value="Synaphin"/>
    <property type="match status" value="1"/>
</dbReference>
<keyword evidence="3" id="KW-0268">Exocytosis</keyword>
<evidence type="ECO:0000313" key="7">
    <source>
        <dbReference type="Proteomes" id="UP000790347"/>
    </source>
</evidence>
<accession>A0A922HWT5</accession>
<comment type="caution">
    <text evidence="6">The sequence shown here is derived from an EMBL/GenBank/DDBJ whole genome shotgun (WGS) entry which is preliminary data.</text>
</comment>
<name>A0A922HWT5_DERFA</name>
<evidence type="ECO:0000256" key="5">
    <source>
        <dbReference type="SAM" id="MobiDB-lite"/>
    </source>
</evidence>
<feature type="region of interest" description="Disordered" evidence="5">
    <location>
        <begin position="1"/>
        <end position="62"/>
    </location>
</feature>
<protein>
    <submittedName>
        <fullName evidence="6">Complexin-1</fullName>
    </submittedName>
</protein>
<organism evidence="6 7">
    <name type="scientific">Dermatophagoides farinae</name>
    <name type="common">American house dust mite</name>
    <dbReference type="NCBI Taxonomy" id="6954"/>
    <lineage>
        <taxon>Eukaryota</taxon>
        <taxon>Metazoa</taxon>
        <taxon>Ecdysozoa</taxon>
        <taxon>Arthropoda</taxon>
        <taxon>Chelicerata</taxon>
        <taxon>Arachnida</taxon>
        <taxon>Acari</taxon>
        <taxon>Acariformes</taxon>
        <taxon>Sarcoptiformes</taxon>
        <taxon>Astigmata</taxon>
        <taxon>Psoroptidia</taxon>
        <taxon>Analgoidea</taxon>
        <taxon>Pyroglyphidae</taxon>
        <taxon>Dermatophagoidinae</taxon>
        <taxon>Dermatophagoides</taxon>
    </lineage>
</organism>
<dbReference type="GO" id="GO:0006836">
    <property type="term" value="P:neurotransmitter transport"/>
    <property type="evidence" value="ECO:0007669"/>
    <property type="project" value="UniProtKB-KW"/>
</dbReference>
<keyword evidence="4" id="KW-0532">Neurotransmitter transport</keyword>
<gene>
    <name evidence="6" type="primary">CPLX1_2</name>
    <name evidence="6" type="ORF">DERF_009629</name>
</gene>
<dbReference type="GO" id="GO:0019905">
    <property type="term" value="F:syntaxin binding"/>
    <property type="evidence" value="ECO:0007669"/>
    <property type="project" value="InterPro"/>
</dbReference>
<keyword evidence="2" id="KW-0813">Transport</keyword>
<evidence type="ECO:0000256" key="2">
    <source>
        <dbReference type="ARBA" id="ARBA00022448"/>
    </source>
</evidence>
<dbReference type="InterPro" id="IPR008849">
    <property type="entry name" value="Synaphin"/>
</dbReference>
<dbReference type="EMBL" id="ASGP02000004">
    <property type="protein sequence ID" value="KAH9511158.1"/>
    <property type="molecule type" value="Genomic_DNA"/>
</dbReference>
<sequence>MEEEREKIRKGIRDKYQIKKKENQPSMDKGDDQLMNRQSIDGGNNMMTDGGGGASGQNDDDDEFTKLRNTIEQRINDIRTTIESRCLII</sequence>
<feature type="compositionally biased region" description="Basic and acidic residues" evidence="5">
    <location>
        <begin position="1"/>
        <end position="34"/>
    </location>
</feature>
<dbReference type="Gene3D" id="1.20.5.580">
    <property type="entry name" value="Single Helix bin"/>
    <property type="match status" value="1"/>
</dbReference>
<comment type="similarity">
    <text evidence="1">Belongs to the complexin/synaphin family.</text>
</comment>
<evidence type="ECO:0000256" key="4">
    <source>
        <dbReference type="ARBA" id="ARBA00022775"/>
    </source>
</evidence>
<reference evidence="6" key="1">
    <citation type="submission" date="2013-05" db="EMBL/GenBank/DDBJ databases">
        <authorList>
            <person name="Yim A.K.Y."/>
            <person name="Chan T.F."/>
            <person name="Ji K.M."/>
            <person name="Liu X.Y."/>
            <person name="Zhou J.W."/>
            <person name="Li R.Q."/>
            <person name="Yang K.Y."/>
            <person name="Li J."/>
            <person name="Li M."/>
            <person name="Law P.T.W."/>
            <person name="Wu Y.L."/>
            <person name="Cai Z.L."/>
            <person name="Qin H."/>
            <person name="Bao Y."/>
            <person name="Leung R.K.K."/>
            <person name="Ng P.K.S."/>
            <person name="Zou J."/>
            <person name="Zhong X.J."/>
            <person name="Ran P.X."/>
            <person name="Zhong N.S."/>
            <person name="Liu Z.G."/>
            <person name="Tsui S.K.W."/>
        </authorList>
    </citation>
    <scope>NUCLEOTIDE SEQUENCE</scope>
    <source>
        <strain evidence="6">Derf</strain>
        <tissue evidence="6">Whole organism</tissue>
    </source>
</reference>
<dbReference type="GO" id="GO:0006887">
    <property type="term" value="P:exocytosis"/>
    <property type="evidence" value="ECO:0007669"/>
    <property type="project" value="UniProtKB-KW"/>
</dbReference>
<keyword evidence="7" id="KW-1185">Reference proteome</keyword>
<proteinExistence type="inferred from homology"/>
<evidence type="ECO:0000256" key="1">
    <source>
        <dbReference type="ARBA" id="ARBA00005396"/>
    </source>
</evidence>
<evidence type="ECO:0000313" key="6">
    <source>
        <dbReference type="EMBL" id="KAH9511158.1"/>
    </source>
</evidence>